<evidence type="ECO:0008006" key="3">
    <source>
        <dbReference type="Google" id="ProtNLM"/>
    </source>
</evidence>
<accession>A0A2U1B7F5</accession>
<dbReference type="GeneID" id="78294485"/>
<keyword evidence="2" id="KW-1185">Reference proteome</keyword>
<gene>
    <name evidence="1" type="ORF">C8D82_10649</name>
</gene>
<proteinExistence type="predicted"/>
<dbReference type="OrthoDB" id="9776077at2"/>
<organism evidence="1 2">
    <name type="scientific">Victivallis vadensis</name>
    <dbReference type="NCBI Taxonomy" id="172901"/>
    <lineage>
        <taxon>Bacteria</taxon>
        <taxon>Pseudomonadati</taxon>
        <taxon>Lentisphaerota</taxon>
        <taxon>Lentisphaeria</taxon>
        <taxon>Victivallales</taxon>
        <taxon>Victivallaceae</taxon>
        <taxon>Victivallis</taxon>
    </lineage>
</organism>
<comment type="caution">
    <text evidence="1">The sequence shown here is derived from an EMBL/GenBank/DDBJ whole genome shotgun (WGS) entry which is preliminary data.</text>
</comment>
<reference evidence="1 2" key="1">
    <citation type="submission" date="2018-04" db="EMBL/GenBank/DDBJ databases">
        <title>Genomic Encyclopedia of Type Strains, Phase IV (KMG-IV): sequencing the most valuable type-strain genomes for metagenomic binning, comparative biology and taxonomic classification.</title>
        <authorList>
            <person name="Goeker M."/>
        </authorList>
    </citation>
    <scope>NUCLEOTIDE SEQUENCE [LARGE SCALE GENOMIC DNA]</scope>
    <source>
        <strain evidence="1 2">DSM 14823</strain>
    </source>
</reference>
<protein>
    <recommendedName>
        <fullName evidence="3">Glycosyl transferase family 2</fullName>
    </recommendedName>
</protein>
<evidence type="ECO:0000313" key="2">
    <source>
        <dbReference type="Proteomes" id="UP000245959"/>
    </source>
</evidence>
<dbReference type="Proteomes" id="UP000245959">
    <property type="component" value="Unassembled WGS sequence"/>
</dbReference>
<evidence type="ECO:0000313" key="1">
    <source>
        <dbReference type="EMBL" id="PVY44532.1"/>
    </source>
</evidence>
<dbReference type="AlphaFoldDB" id="A0A2U1B7F5"/>
<dbReference type="EMBL" id="QEKH01000006">
    <property type="protein sequence ID" value="PVY44532.1"/>
    <property type="molecule type" value="Genomic_DNA"/>
</dbReference>
<name>A0A2U1B7F5_9BACT</name>
<dbReference type="RefSeq" id="WP_116883167.1">
    <property type="nucleotide sequence ID" value="NZ_CABMMC010000005.1"/>
</dbReference>
<sequence>MTVNQHSCVDCAIKHLASAVVIAREILTGYNTPQYRLALIGNLNEAQEQLSGIDPKLANHIRSLRLKLAPEGLELAFDQSMIRRIELCALAADWRQRHGLYRKAPDREAVRTAALPAPRKCRCSKDAPVDVLVPLSADGSISANDELRFALRSIERNLKGYRNLVLVSDRPPAGFGEYRFIQASDVYPRKQMNIHHALMTAFRAEGIADEVIFWADDNVLLEEMHVTELPVTARRDGLLGFSNAPDARIWHRSLRNTGEALRKAGYPAVNYEAHTPVRFNKERYLALEREFDFYSEVGLCYISLYLNRYGVPEAVPMTEVKATCESETVDVSRLTGKRFLGYHDAAAPALFPLLRQRFPEPSKWERFPKSGPLYSGEPQIGVVLGTFGSAPHIDLGLHWLVNVNRLPVLVVDDGSDDARLEEVCARYGAQFLRLPVRHGHWAGDMRIFAEGLEWAAANGIELLVKLSRRFIPTREWAGELAELARASNAVTFSSYTTSYGYGFRTEATGMLTAAWAPLAEQLRKEAQPGKRIFVEQRLHRAARQLADEWLTPEFAAYRQLHCPGRGRSGYALWSALLGTDRKRKYPGLLWHNANPPEEYAEAARQAGLPYRVEDFR</sequence>